<comment type="caution">
    <text evidence="13">The sequence shown here is derived from an EMBL/GenBank/DDBJ whole genome shotgun (WGS) entry which is preliminary data.</text>
</comment>
<dbReference type="PANTHER" id="PTHR38831:SF1">
    <property type="entry name" value="TYPE II SECRETION SYSTEM PROTEIN K-RELATED"/>
    <property type="match status" value="1"/>
</dbReference>
<evidence type="ECO:0000256" key="4">
    <source>
        <dbReference type="ARBA" id="ARBA00022475"/>
    </source>
</evidence>
<accession>A0ABV7T4K8</accession>
<keyword evidence="3 10" id="KW-0813">Transport</keyword>
<keyword evidence="5 10" id="KW-0997">Cell inner membrane</keyword>
<dbReference type="NCBIfam" id="NF037980">
    <property type="entry name" value="T2SS_GspK"/>
    <property type="match status" value="1"/>
</dbReference>
<dbReference type="InterPro" id="IPR049179">
    <property type="entry name" value="T2SSK_SAM-like_2nd"/>
</dbReference>
<keyword evidence="9 10" id="KW-0472">Membrane</keyword>
<name>A0ABV7T4K8_9GAMM</name>
<evidence type="ECO:0000256" key="2">
    <source>
        <dbReference type="ARBA" id="ARBA00007246"/>
    </source>
</evidence>
<evidence type="ECO:0000256" key="10">
    <source>
        <dbReference type="PIRNR" id="PIRNR002786"/>
    </source>
</evidence>
<dbReference type="InterPro" id="IPR005628">
    <property type="entry name" value="GspK"/>
</dbReference>
<organism evidence="13 14">
    <name type="scientific">Stutzerimonas tarimensis</name>
    <dbReference type="NCBI Taxonomy" id="1507735"/>
    <lineage>
        <taxon>Bacteria</taxon>
        <taxon>Pseudomonadati</taxon>
        <taxon>Pseudomonadota</taxon>
        <taxon>Gammaproteobacteria</taxon>
        <taxon>Pseudomonadales</taxon>
        <taxon>Pseudomonadaceae</taxon>
        <taxon>Stutzerimonas</taxon>
    </lineage>
</organism>
<evidence type="ECO:0000313" key="14">
    <source>
        <dbReference type="Proteomes" id="UP001595630"/>
    </source>
</evidence>
<feature type="domain" description="T2SS protein K first SAM-like" evidence="12">
    <location>
        <begin position="104"/>
        <end position="206"/>
    </location>
</feature>
<dbReference type="InterPro" id="IPR045584">
    <property type="entry name" value="Pilin-like"/>
</dbReference>
<dbReference type="Proteomes" id="UP001595630">
    <property type="component" value="Unassembled WGS sequence"/>
</dbReference>
<sequence>MNRPQRGVALITVLLVVAIVTVVSAGMIARQHLAIRASSNQLHAQQALHYALGGEILAKSLLQRDRENDAQRLVDHPGEAWAQPRPPFPVDHGEIHLHIEDLAGRFNLNSLMRSQQPNEAAIAQFRRLLARLDIEAPYPERLLDWLDPDQDPSGAYGAEDNAYLLLDPPYRTGGRRLYDVSELRLLLDMTEEHYQRLAPHVAALPADVALNLNSAGALVIASLDDDISLAAAEAAVRDRPARGHAHMAAFLAQPALAGTELKGTELAVNSQFFQATSEVQLGDRRQVLVSLLKRETDGSVRVLQRHLGQPARLSREGN</sequence>
<keyword evidence="6" id="KW-0812">Transmembrane</keyword>
<evidence type="ECO:0000256" key="9">
    <source>
        <dbReference type="ARBA" id="ARBA00023136"/>
    </source>
</evidence>
<dbReference type="InterPro" id="IPR038072">
    <property type="entry name" value="GspK_central_sf"/>
</dbReference>
<evidence type="ECO:0000256" key="7">
    <source>
        <dbReference type="ARBA" id="ARBA00022927"/>
    </source>
</evidence>
<gene>
    <name evidence="13" type="primary">gspK</name>
    <name evidence="13" type="ORF">ACFOMF_09830</name>
</gene>
<keyword evidence="8" id="KW-1133">Transmembrane helix</keyword>
<evidence type="ECO:0000256" key="1">
    <source>
        <dbReference type="ARBA" id="ARBA00004533"/>
    </source>
</evidence>
<feature type="domain" description="T2SS protein K second SAM-like" evidence="11">
    <location>
        <begin position="210"/>
        <end position="267"/>
    </location>
</feature>
<dbReference type="PANTHER" id="PTHR38831">
    <property type="entry name" value="TYPE II SECRETION SYSTEM PROTEIN K"/>
    <property type="match status" value="1"/>
</dbReference>
<reference evidence="14" key="1">
    <citation type="journal article" date="2019" name="Int. J. Syst. Evol. Microbiol.">
        <title>The Global Catalogue of Microorganisms (GCM) 10K type strain sequencing project: providing services to taxonomists for standard genome sequencing and annotation.</title>
        <authorList>
            <consortium name="The Broad Institute Genomics Platform"/>
            <consortium name="The Broad Institute Genome Sequencing Center for Infectious Disease"/>
            <person name="Wu L."/>
            <person name="Ma J."/>
        </authorList>
    </citation>
    <scope>NUCLEOTIDE SEQUENCE [LARGE SCALE GENOMIC DNA]</scope>
    <source>
        <strain evidence="14">KCTC 42447</strain>
    </source>
</reference>
<comment type="subcellular location">
    <subcellularLocation>
        <location evidence="1 10">Cell inner membrane</location>
    </subcellularLocation>
</comment>
<comment type="similarity">
    <text evidence="2 10">Belongs to the GSP K family.</text>
</comment>
<dbReference type="Pfam" id="PF21687">
    <property type="entry name" value="T2SSK_1st"/>
    <property type="match status" value="1"/>
</dbReference>
<keyword evidence="7" id="KW-0653">Protein transport</keyword>
<dbReference type="InterPro" id="IPR049031">
    <property type="entry name" value="T2SSK_SAM-like_1st"/>
</dbReference>
<keyword evidence="4 10" id="KW-1003">Cell membrane</keyword>
<dbReference type="SUPFAM" id="SSF158544">
    <property type="entry name" value="GspK insert domain-like"/>
    <property type="match status" value="2"/>
</dbReference>
<evidence type="ECO:0000256" key="3">
    <source>
        <dbReference type="ARBA" id="ARBA00022448"/>
    </source>
</evidence>
<evidence type="ECO:0000259" key="11">
    <source>
        <dbReference type="Pfam" id="PF03934"/>
    </source>
</evidence>
<evidence type="ECO:0000256" key="5">
    <source>
        <dbReference type="ARBA" id="ARBA00022519"/>
    </source>
</evidence>
<keyword evidence="14" id="KW-1185">Reference proteome</keyword>
<dbReference type="SUPFAM" id="SSF54523">
    <property type="entry name" value="Pili subunits"/>
    <property type="match status" value="1"/>
</dbReference>
<dbReference type="Gene3D" id="1.10.40.60">
    <property type="entry name" value="EpsJ-like"/>
    <property type="match status" value="2"/>
</dbReference>
<proteinExistence type="inferred from homology"/>
<dbReference type="PIRSF" id="PIRSF002786">
    <property type="entry name" value="XcpX"/>
    <property type="match status" value="1"/>
</dbReference>
<evidence type="ECO:0000256" key="6">
    <source>
        <dbReference type="ARBA" id="ARBA00022692"/>
    </source>
</evidence>
<dbReference type="Pfam" id="PF03934">
    <property type="entry name" value="T2SSK"/>
    <property type="match status" value="1"/>
</dbReference>
<evidence type="ECO:0000259" key="12">
    <source>
        <dbReference type="Pfam" id="PF21687"/>
    </source>
</evidence>
<evidence type="ECO:0000256" key="8">
    <source>
        <dbReference type="ARBA" id="ARBA00022989"/>
    </source>
</evidence>
<dbReference type="Gene3D" id="3.30.1300.30">
    <property type="entry name" value="GSPII I/J protein-like"/>
    <property type="match status" value="1"/>
</dbReference>
<evidence type="ECO:0000313" key="13">
    <source>
        <dbReference type="EMBL" id="MFC3608075.1"/>
    </source>
</evidence>
<dbReference type="RefSeq" id="WP_386364294.1">
    <property type="nucleotide sequence ID" value="NZ_JBHRXZ010000022.1"/>
</dbReference>
<protein>
    <recommendedName>
        <fullName evidence="10">Type II secretion system protein K</fullName>
    </recommendedName>
</protein>
<dbReference type="EMBL" id="JBHRXZ010000022">
    <property type="protein sequence ID" value="MFC3608075.1"/>
    <property type="molecule type" value="Genomic_DNA"/>
</dbReference>